<proteinExistence type="predicted"/>
<organism evidence="2 3">
    <name type="scientific">Dactylonectria estremocensis</name>
    <dbReference type="NCBI Taxonomy" id="1079267"/>
    <lineage>
        <taxon>Eukaryota</taxon>
        <taxon>Fungi</taxon>
        <taxon>Dikarya</taxon>
        <taxon>Ascomycota</taxon>
        <taxon>Pezizomycotina</taxon>
        <taxon>Sordariomycetes</taxon>
        <taxon>Hypocreomycetidae</taxon>
        <taxon>Hypocreales</taxon>
        <taxon>Nectriaceae</taxon>
        <taxon>Dactylonectria</taxon>
    </lineage>
</organism>
<dbReference type="OrthoDB" id="5098627at2759"/>
<sequence>MPSNEVLHQFGQSEPDATGIGPVQDTTDRTPQGLLEMHRKLAAKPNSSDRVRSTGARSPASLAAEIEAQIKRVADKKMGDKEQFN</sequence>
<evidence type="ECO:0000313" key="3">
    <source>
        <dbReference type="Proteomes" id="UP000717696"/>
    </source>
</evidence>
<comment type="caution">
    <text evidence="2">The sequence shown here is derived from an EMBL/GenBank/DDBJ whole genome shotgun (WGS) entry which is preliminary data.</text>
</comment>
<dbReference type="EMBL" id="JAGMUU010000012">
    <property type="protein sequence ID" value="KAH7141377.1"/>
    <property type="molecule type" value="Genomic_DNA"/>
</dbReference>
<name>A0A9P9J104_9HYPO</name>
<evidence type="ECO:0000256" key="1">
    <source>
        <dbReference type="SAM" id="MobiDB-lite"/>
    </source>
</evidence>
<reference evidence="2" key="1">
    <citation type="journal article" date="2021" name="Nat. Commun.">
        <title>Genetic determinants of endophytism in the Arabidopsis root mycobiome.</title>
        <authorList>
            <person name="Mesny F."/>
            <person name="Miyauchi S."/>
            <person name="Thiergart T."/>
            <person name="Pickel B."/>
            <person name="Atanasova L."/>
            <person name="Karlsson M."/>
            <person name="Huettel B."/>
            <person name="Barry K.W."/>
            <person name="Haridas S."/>
            <person name="Chen C."/>
            <person name="Bauer D."/>
            <person name="Andreopoulos W."/>
            <person name="Pangilinan J."/>
            <person name="LaButti K."/>
            <person name="Riley R."/>
            <person name="Lipzen A."/>
            <person name="Clum A."/>
            <person name="Drula E."/>
            <person name="Henrissat B."/>
            <person name="Kohler A."/>
            <person name="Grigoriev I.V."/>
            <person name="Martin F.M."/>
            <person name="Hacquard S."/>
        </authorList>
    </citation>
    <scope>NUCLEOTIDE SEQUENCE</scope>
    <source>
        <strain evidence="2">MPI-CAGE-AT-0021</strain>
    </source>
</reference>
<evidence type="ECO:0000313" key="2">
    <source>
        <dbReference type="EMBL" id="KAH7141377.1"/>
    </source>
</evidence>
<keyword evidence="3" id="KW-1185">Reference proteome</keyword>
<dbReference type="Proteomes" id="UP000717696">
    <property type="component" value="Unassembled WGS sequence"/>
</dbReference>
<accession>A0A9P9J104</accession>
<protein>
    <submittedName>
        <fullName evidence="2">Uncharacterized protein</fullName>
    </submittedName>
</protein>
<feature type="region of interest" description="Disordered" evidence="1">
    <location>
        <begin position="1"/>
        <end position="30"/>
    </location>
</feature>
<dbReference type="AlphaFoldDB" id="A0A9P9J104"/>
<gene>
    <name evidence="2" type="ORF">B0J13DRAFT_623741</name>
</gene>